<accession>A0A7W6NYM5</accession>
<feature type="chain" id="PRO_5030728246" evidence="1">
    <location>
        <begin position="22"/>
        <end position="346"/>
    </location>
</feature>
<organism evidence="2 3">
    <name type="scientific">Sphingomonas kyeonggiensis</name>
    <dbReference type="NCBI Taxonomy" id="1268553"/>
    <lineage>
        <taxon>Bacteria</taxon>
        <taxon>Pseudomonadati</taxon>
        <taxon>Pseudomonadota</taxon>
        <taxon>Alphaproteobacteria</taxon>
        <taxon>Sphingomonadales</taxon>
        <taxon>Sphingomonadaceae</taxon>
        <taxon>Sphingomonas</taxon>
    </lineage>
</organism>
<proteinExistence type="predicted"/>
<feature type="signal peptide" evidence="1">
    <location>
        <begin position="1"/>
        <end position="21"/>
    </location>
</feature>
<dbReference type="EMBL" id="JACIEH010000003">
    <property type="protein sequence ID" value="MBB4100508.1"/>
    <property type="molecule type" value="Genomic_DNA"/>
</dbReference>
<dbReference type="RefSeq" id="WP_183999793.1">
    <property type="nucleotide sequence ID" value="NZ_JACIEH010000003.1"/>
</dbReference>
<dbReference type="AlphaFoldDB" id="A0A7W6NYM5"/>
<evidence type="ECO:0000256" key="1">
    <source>
        <dbReference type="SAM" id="SignalP"/>
    </source>
</evidence>
<name>A0A7W6NYM5_9SPHN</name>
<keyword evidence="1" id="KW-0732">Signal</keyword>
<dbReference type="Proteomes" id="UP000557392">
    <property type="component" value="Unassembled WGS sequence"/>
</dbReference>
<comment type="caution">
    <text evidence="2">The sequence shown here is derived from an EMBL/GenBank/DDBJ whole genome shotgun (WGS) entry which is preliminary data.</text>
</comment>
<evidence type="ECO:0000313" key="2">
    <source>
        <dbReference type="EMBL" id="MBB4100508.1"/>
    </source>
</evidence>
<keyword evidence="3" id="KW-1185">Reference proteome</keyword>
<reference evidence="2 3" key="1">
    <citation type="submission" date="2020-08" db="EMBL/GenBank/DDBJ databases">
        <title>Genomic Encyclopedia of Type Strains, Phase IV (KMG-IV): sequencing the most valuable type-strain genomes for metagenomic binning, comparative biology and taxonomic classification.</title>
        <authorList>
            <person name="Goeker M."/>
        </authorList>
    </citation>
    <scope>NUCLEOTIDE SEQUENCE [LARGE SCALE GENOMIC DNA]</scope>
    <source>
        <strain evidence="2 3">DSM 101806</strain>
    </source>
</reference>
<sequence>MRFTTLFAFALCAAAIPPVAAQDQARIDMPATASWKHAETGLVLRPSIAGYPRGTIADSSGSELDVMVQYAEGEATRVTLYIFRPSLMSVPIWFDRSETQILLRNDAFGRPAPAGPIRAFTPPHADAVSGLQRVYVPGSGAYKSMGLVMIPLGEWLVAVRASSTELDPAALEVRLGEVVAGIAWPEKVAASPAAVPVAACAGVLAYDRKAKPRKPDMAQALMGAVLLGVPEEEEVEKEAPAKASPPPVWCREGTSGGDYGVYRANDATNAYVLAAGDAGVTINVTPAFPLEGKKVGYMLSLGALDRTLIYPNFDKLPSPQAAFDAIRRLKPVSSTTRGSGDLTITM</sequence>
<gene>
    <name evidence="2" type="ORF">GGR46_004080</name>
</gene>
<evidence type="ECO:0000313" key="3">
    <source>
        <dbReference type="Proteomes" id="UP000557392"/>
    </source>
</evidence>
<protein>
    <submittedName>
        <fullName evidence="2">Uncharacterized protein</fullName>
    </submittedName>
</protein>